<gene>
    <name evidence="2" type="ORF">MAPG_03735</name>
</gene>
<sequence>MQYPPAAGTLSARPAIGPGRPGAAAHFSRAANYSAAAPKSTTTVKPDQGKVKKTIEKKKASTAHSPGGTACNLPTQSSRGGLQYAQVHLKTYTSAFFLSFPGVKSTFLAYTLQLEIRNLQHLQASKHLPERIITTNTQHYITPCDRLNASRHITAAAAAGYTVRGRASEEEITDAETIFQWHHKQHRHQADYDLQHHGGCLYGSDRSTRHDELVYEHDYDGRWLHVELYETWAPRSSCRNAEHDHTVDDLELLDDQRCHDQRIDDQRGGDDHLTYILIIDQHHAIRIKVDELGADNSFDFDRTVVWHWKLPATKITTSTTQKPTTTPVLDDDDFDSTVTITVTRSPKPTTTPVPTATTTTTPLAPGTPGSPGRGATSTTSSSSTTTSSLFSSSSSSTGRRGNTETPTGSPVSLVPTAIYSSLIPTVTVSPDVYAANKADARVLNELYSTLNLRSACSDNQVACIDGNVMTCGSGGAFDVTLDCPADAKGGLERSCFAIPMNSTRGVQVGCFNVEFARSVLGADLPPLPTRPLTPTASTRPVVVTTSTSTPVSTSTTLVPTSTSFSTSTRTLTSTPILTSSSSTGRAAAPTASPSIPGRIGGTREHHHAKAGNPQAIAVWQPTSP</sequence>
<evidence type="ECO:0000256" key="1">
    <source>
        <dbReference type="SAM" id="MobiDB-lite"/>
    </source>
</evidence>
<proteinExistence type="predicted"/>
<dbReference type="AlphaFoldDB" id="A0A0C4DUU2"/>
<dbReference type="OrthoDB" id="2362516at2759"/>
<feature type="region of interest" description="Disordered" evidence="1">
    <location>
        <begin position="340"/>
        <end position="413"/>
    </location>
</feature>
<dbReference type="EMBL" id="ADBL01000888">
    <property type="status" value="NOT_ANNOTATED_CDS"/>
    <property type="molecule type" value="Genomic_DNA"/>
</dbReference>
<feature type="compositionally biased region" description="Low complexity" evidence="1">
    <location>
        <begin position="373"/>
        <end position="400"/>
    </location>
</feature>
<dbReference type="STRING" id="644358.A0A0C4DUU2"/>
<dbReference type="EMBL" id="GL876968">
    <property type="protein sequence ID" value="KLU84696.1"/>
    <property type="molecule type" value="Genomic_DNA"/>
</dbReference>
<feature type="region of interest" description="Disordered" evidence="1">
    <location>
        <begin position="1"/>
        <end position="22"/>
    </location>
</feature>
<feature type="compositionally biased region" description="Low complexity" evidence="1">
    <location>
        <begin position="532"/>
        <end position="583"/>
    </location>
</feature>
<feature type="region of interest" description="Disordered" evidence="1">
    <location>
        <begin position="530"/>
        <end position="609"/>
    </location>
</feature>
<organism evidence="3 4">
    <name type="scientific">Magnaporthiopsis poae (strain ATCC 64411 / 73-15)</name>
    <name type="common">Kentucky bluegrass fungus</name>
    <name type="synonym">Magnaporthe poae</name>
    <dbReference type="NCBI Taxonomy" id="644358"/>
    <lineage>
        <taxon>Eukaryota</taxon>
        <taxon>Fungi</taxon>
        <taxon>Dikarya</taxon>
        <taxon>Ascomycota</taxon>
        <taxon>Pezizomycotina</taxon>
        <taxon>Sordariomycetes</taxon>
        <taxon>Sordariomycetidae</taxon>
        <taxon>Magnaporthales</taxon>
        <taxon>Magnaporthaceae</taxon>
        <taxon>Magnaporthiopsis</taxon>
    </lineage>
</organism>
<dbReference type="eggNOG" id="ENOG502SGXN">
    <property type="taxonomic scope" value="Eukaryota"/>
</dbReference>
<accession>A0A0C4DUU2</accession>
<reference evidence="3" key="5">
    <citation type="submission" date="2015-06" db="UniProtKB">
        <authorList>
            <consortium name="EnsemblFungi"/>
        </authorList>
    </citation>
    <scope>IDENTIFICATION</scope>
    <source>
        <strain evidence="3">ATCC 64411</strain>
    </source>
</reference>
<feature type="compositionally biased region" description="Low complexity" evidence="1">
    <location>
        <begin position="340"/>
        <end position="367"/>
    </location>
</feature>
<dbReference type="Proteomes" id="UP000011715">
    <property type="component" value="Unassembled WGS sequence"/>
</dbReference>
<protein>
    <submittedName>
        <fullName evidence="2 3">Uncharacterized protein</fullName>
    </submittedName>
</protein>
<evidence type="ECO:0000313" key="4">
    <source>
        <dbReference type="Proteomes" id="UP000011715"/>
    </source>
</evidence>
<feature type="compositionally biased region" description="Low complexity" evidence="1">
    <location>
        <begin position="12"/>
        <end position="22"/>
    </location>
</feature>
<feature type="region of interest" description="Disordered" evidence="1">
    <location>
        <begin position="57"/>
        <end position="76"/>
    </location>
</feature>
<reference evidence="3" key="4">
    <citation type="journal article" date="2015" name="G3 (Bethesda)">
        <title>Genome sequences of three phytopathogenic species of the Magnaporthaceae family of fungi.</title>
        <authorList>
            <person name="Okagaki L.H."/>
            <person name="Nunes C.C."/>
            <person name="Sailsbery J."/>
            <person name="Clay B."/>
            <person name="Brown D."/>
            <person name="John T."/>
            <person name="Oh Y."/>
            <person name="Young N."/>
            <person name="Fitzgerald M."/>
            <person name="Haas B.J."/>
            <person name="Zeng Q."/>
            <person name="Young S."/>
            <person name="Adiconis X."/>
            <person name="Fan L."/>
            <person name="Levin J.Z."/>
            <person name="Mitchell T.K."/>
            <person name="Okubara P.A."/>
            <person name="Farman M.L."/>
            <person name="Kohn L.M."/>
            <person name="Birren B."/>
            <person name="Ma L.-J."/>
            <person name="Dean R.A."/>
        </authorList>
    </citation>
    <scope>NUCLEOTIDE SEQUENCE</scope>
    <source>
        <strain evidence="3">ATCC 64411 / 73-15</strain>
    </source>
</reference>
<dbReference type="EnsemblFungi" id="MAPG_03735T0">
    <property type="protein sequence ID" value="MAPG_03735T0"/>
    <property type="gene ID" value="MAPG_03735"/>
</dbReference>
<reference evidence="2" key="3">
    <citation type="submission" date="2011-03" db="EMBL/GenBank/DDBJ databases">
        <title>Annotation of Magnaporthe poae ATCC 64411.</title>
        <authorList>
            <person name="Ma L.-J."/>
            <person name="Dead R."/>
            <person name="Young S.K."/>
            <person name="Zeng Q."/>
            <person name="Gargeya S."/>
            <person name="Fitzgerald M."/>
            <person name="Haas B."/>
            <person name="Abouelleil A."/>
            <person name="Alvarado L."/>
            <person name="Arachchi H.M."/>
            <person name="Berlin A."/>
            <person name="Brown A."/>
            <person name="Chapman S.B."/>
            <person name="Chen Z."/>
            <person name="Dunbar C."/>
            <person name="Freedman E."/>
            <person name="Gearin G."/>
            <person name="Gellesch M."/>
            <person name="Goldberg J."/>
            <person name="Griggs A."/>
            <person name="Gujja S."/>
            <person name="Heiman D."/>
            <person name="Howarth C."/>
            <person name="Larson L."/>
            <person name="Lui A."/>
            <person name="MacDonald P.J.P."/>
            <person name="Mehta T."/>
            <person name="Montmayeur A."/>
            <person name="Murphy C."/>
            <person name="Neiman D."/>
            <person name="Pearson M."/>
            <person name="Priest M."/>
            <person name="Roberts A."/>
            <person name="Saif S."/>
            <person name="Shea T."/>
            <person name="Shenoy N."/>
            <person name="Sisk P."/>
            <person name="Stolte C."/>
            <person name="Sykes S."/>
            <person name="Yandava C."/>
            <person name="Wortman J."/>
            <person name="Nusbaum C."/>
            <person name="Birren B."/>
        </authorList>
    </citation>
    <scope>NUCLEOTIDE SEQUENCE</scope>
    <source>
        <strain evidence="2">ATCC 64411</strain>
    </source>
</reference>
<dbReference type="VEuPathDB" id="FungiDB:MAPG_03735"/>
<evidence type="ECO:0000313" key="3">
    <source>
        <dbReference type="EnsemblFungi" id="MAPG_03735T0"/>
    </source>
</evidence>
<reference evidence="2" key="2">
    <citation type="submission" date="2010-05" db="EMBL/GenBank/DDBJ databases">
        <title>The Genome Sequence of Magnaporthe poae strain ATCC 64411.</title>
        <authorList>
            <consortium name="The Broad Institute Genome Sequencing Platform"/>
            <consortium name="Broad Institute Genome Sequencing Center for Infectious Disease"/>
            <person name="Ma L.-J."/>
            <person name="Dead R."/>
            <person name="Young S."/>
            <person name="Zeng Q."/>
            <person name="Koehrsen M."/>
            <person name="Alvarado L."/>
            <person name="Berlin A."/>
            <person name="Chapman S.B."/>
            <person name="Chen Z."/>
            <person name="Freedman E."/>
            <person name="Gellesch M."/>
            <person name="Goldberg J."/>
            <person name="Griggs A."/>
            <person name="Gujja S."/>
            <person name="Heilman E.R."/>
            <person name="Heiman D."/>
            <person name="Hepburn T."/>
            <person name="Howarth C."/>
            <person name="Jen D."/>
            <person name="Larson L."/>
            <person name="Mehta T."/>
            <person name="Neiman D."/>
            <person name="Pearson M."/>
            <person name="Roberts A."/>
            <person name="Saif S."/>
            <person name="Shea T."/>
            <person name="Shenoy N."/>
            <person name="Sisk P."/>
            <person name="Stolte C."/>
            <person name="Sykes S."/>
            <person name="Walk T."/>
            <person name="White J."/>
            <person name="Yandava C."/>
            <person name="Haas B."/>
            <person name="Nusbaum C."/>
            <person name="Birren B."/>
        </authorList>
    </citation>
    <scope>NUCLEOTIDE SEQUENCE</scope>
    <source>
        <strain evidence="2">ATCC 64411</strain>
    </source>
</reference>
<evidence type="ECO:0000313" key="2">
    <source>
        <dbReference type="EMBL" id="KLU84696.1"/>
    </source>
</evidence>
<reference evidence="4" key="1">
    <citation type="submission" date="2010-05" db="EMBL/GenBank/DDBJ databases">
        <title>The genome sequence of Magnaporthe poae strain ATCC 64411.</title>
        <authorList>
            <person name="Ma L.-J."/>
            <person name="Dead R."/>
            <person name="Young S."/>
            <person name="Zeng Q."/>
            <person name="Koehrsen M."/>
            <person name="Alvarado L."/>
            <person name="Berlin A."/>
            <person name="Chapman S.B."/>
            <person name="Chen Z."/>
            <person name="Freedman E."/>
            <person name="Gellesch M."/>
            <person name="Goldberg J."/>
            <person name="Griggs A."/>
            <person name="Gujja S."/>
            <person name="Heilman E.R."/>
            <person name="Heiman D."/>
            <person name="Hepburn T."/>
            <person name="Howarth C."/>
            <person name="Jen D."/>
            <person name="Larson L."/>
            <person name="Mehta T."/>
            <person name="Neiman D."/>
            <person name="Pearson M."/>
            <person name="Roberts A."/>
            <person name="Saif S."/>
            <person name="Shea T."/>
            <person name="Shenoy N."/>
            <person name="Sisk P."/>
            <person name="Stolte C."/>
            <person name="Sykes S."/>
            <person name="Walk T."/>
            <person name="White J."/>
            <person name="Yandava C."/>
            <person name="Haas B."/>
            <person name="Nusbaum C."/>
            <person name="Birren B."/>
        </authorList>
    </citation>
    <scope>NUCLEOTIDE SEQUENCE [LARGE SCALE GENOMIC DNA]</scope>
    <source>
        <strain evidence="4">ATCC 64411 / 73-15</strain>
    </source>
</reference>
<name>A0A0C4DUU2_MAGP6</name>
<keyword evidence="4" id="KW-1185">Reference proteome</keyword>